<accession>A0A9X4JT53</accession>
<dbReference type="GO" id="GO:0016121">
    <property type="term" value="P:carotene catabolic process"/>
    <property type="evidence" value="ECO:0007669"/>
    <property type="project" value="TreeGrafter"/>
</dbReference>
<evidence type="ECO:0000256" key="2">
    <source>
        <dbReference type="ARBA" id="ARBA00006787"/>
    </source>
</evidence>
<name>A0A9X4JT53_9FIRM</name>
<comment type="cofactor">
    <cofactor evidence="1">
        <name>Fe(2+)</name>
        <dbReference type="ChEBI" id="CHEBI:29033"/>
    </cofactor>
</comment>
<evidence type="ECO:0000256" key="1">
    <source>
        <dbReference type="ARBA" id="ARBA00001954"/>
    </source>
</evidence>
<sequence length="111" mass="12669">MKVNVELGFTSLEQEFENISLPVEGNIPEWLSGTFIQNGAAKFEIGKENYNHWFDGLAMLHKFAFKNGQVLYTNKFLKGHTFKNAVKKGRIVYPEFATIPKRSLLYHSSVA</sequence>
<dbReference type="GO" id="GO:0010436">
    <property type="term" value="F:carotenoid dioxygenase activity"/>
    <property type="evidence" value="ECO:0007669"/>
    <property type="project" value="TreeGrafter"/>
</dbReference>
<evidence type="ECO:0000256" key="3">
    <source>
        <dbReference type="ARBA" id="ARBA00022723"/>
    </source>
</evidence>
<evidence type="ECO:0000313" key="7">
    <source>
        <dbReference type="Proteomes" id="UP001154312"/>
    </source>
</evidence>
<dbReference type="RefSeq" id="WP_277443459.1">
    <property type="nucleotide sequence ID" value="NZ_JAKOAV010000010.1"/>
</dbReference>
<dbReference type="GO" id="GO:0046872">
    <property type="term" value="F:metal ion binding"/>
    <property type="evidence" value="ECO:0007669"/>
    <property type="project" value="UniProtKB-KW"/>
</dbReference>
<keyword evidence="7" id="KW-1185">Reference proteome</keyword>
<keyword evidence="4" id="KW-0560">Oxidoreductase</keyword>
<evidence type="ECO:0000256" key="4">
    <source>
        <dbReference type="ARBA" id="ARBA00023002"/>
    </source>
</evidence>
<dbReference type="PANTHER" id="PTHR10543">
    <property type="entry name" value="BETA-CAROTENE DIOXYGENASE"/>
    <property type="match status" value="1"/>
</dbReference>
<keyword evidence="3" id="KW-0479">Metal-binding</keyword>
<dbReference type="AlphaFoldDB" id="A0A9X4JT53"/>
<gene>
    <name evidence="6" type="ORF">L7E55_07315</name>
</gene>
<reference evidence="6" key="1">
    <citation type="submission" date="2022-02" db="EMBL/GenBank/DDBJ databases">
        <authorList>
            <person name="Leng L."/>
        </authorList>
    </citation>
    <scope>NUCLEOTIDE SEQUENCE</scope>
    <source>
        <strain evidence="6">JI</strain>
    </source>
</reference>
<dbReference type="PANTHER" id="PTHR10543:SF24">
    <property type="entry name" value="CAROTENOID ISOMEROOXYGENASE"/>
    <property type="match status" value="1"/>
</dbReference>
<dbReference type="Pfam" id="PF03055">
    <property type="entry name" value="RPE65"/>
    <property type="match status" value="1"/>
</dbReference>
<evidence type="ECO:0000313" key="6">
    <source>
        <dbReference type="EMBL" id="MDF9408169.1"/>
    </source>
</evidence>
<evidence type="ECO:0000256" key="5">
    <source>
        <dbReference type="ARBA" id="ARBA00023004"/>
    </source>
</evidence>
<comment type="caution">
    <text evidence="6">The sequence shown here is derived from an EMBL/GenBank/DDBJ whole genome shotgun (WGS) entry which is preliminary data.</text>
</comment>
<protein>
    <submittedName>
        <fullName evidence="6">Carotenoid oxygenase family protein</fullName>
    </submittedName>
</protein>
<proteinExistence type="inferred from homology"/>
<organism evidence="6 7">
    <name type="scientific">Pelotomaculum isophthalicicum JI</name>
    <dbReference type="NCBI Taxonomy" id="947010"/>
    <lineage>
        <taxon>Bacteria</taxon>
        <taxon>Bacillati</taxon>
        <taxon>Bacillota</taxon>
        <taxon>Clostridia</taxon>
        <taxon>Eubacteriales</taxon>
        <taxon>Desulfotomaculaceae</taxon>
        <taxon>Pelotomaculum</taxon>
    </lineage>
</organism>
<comment type="similarity">
    <text evidence="2">Belongs to the carotenoid oxygenase family.</text>
</comment>
<dbReference type="Proteomes" id="UP001154312">
    <property type="component" value="Unassembled WGS sequence"/>
</dbReference>
<keyword evidence="5" id="KW-0408">Iron</keyword>
<dbReference type="EMBL" id="JAKOAV010000010">
    <property type="protein sequence ID" value="MDF9408169.1"/>
    <property type="molecule type" value="Genomic_DNA"/>
</dbReference>
<dbReference type="InterPro" id="IPR004294">
    <property type="entry name" value="Carotenoid_Oase"/>
</dbReference>